<evidence type="ECO:0000256" key="1">
    <source>
        <dbReference type="SAM" id="Phobius"/>
    </source>
</evidence>
<protein>
    <submittedName>
        <fullName evidence="3">N-acetylated-alpha-linked acidic dipeptidase-like protein</fullName>
    </submittedName>
</protein>
<comment type="caution">
    <text evidence="3">The sequence shown here is derived from an EMBL/GenBank/DDBJ whole genome shotgun (WGS) entry which is preliminary data.</text>
</comment>
<gene>
    <name evidence="3" type="ORF">PoB_000617100</name>
</gene>
<dbReference type="InterPro" id="IPR055313">
    <property type="entry name" value="Temptin-like"/>
</dbReference>
<name>A0AAV3Y8X1_9GAST</name>
<keyword evidence="4" id="KW-1185">Reference proteome</keyword>
<proteinExistence type="predicted"/>
<dbReference type="Pfam" id="PF24784">
    <property type="entry name" value="Temptin_C"/>
    <property type="match status" value="1"/>
</dbReference>
<accession>A0AAV3Y8X1</accession>
<keyword evidence="1" id="KW-0812">Transmembrane</keyword>
<evidence type="ECO:0000313" key="3">
    <source>
        <dbReference type="EMBL" id="GFN79665.1"/>
    </source>
</evidence>
<keyword evidence="1" id="KW-0472">Membrane</keyword>
<dbReference type="PANTHER" id="PTHR34737:SF2">
    <property type="entry name" value="EF-HAND DOMAIN-CONTAINING PROTEIN"/>
    <property type="match status" value="1"/>
</dbReference>
<dbReference type="EMBL" id="BLXT01000722">
    <property type="protein sequence ID" value="GFN79665.1"/>
    <property type="molecule type" value="Genomic_DNA"/>
</dbReference>
<reference evidence="3 4" key="1">
    <citation type="journal article" date="2021" name="Elife">
        <title>Chloroplast acquisition without the gene transfer in kleptoplastic sea slugs, Plakobranchus ocellatus.</title>
        <authorList>
            <person name="Maeda T."/>
            <person name="Takahashi S."/>
            <person name="Yoshida T."/>
            <person name="Shimamura S."/>
            <person name="Takaki Y."/>
            <person name="Nagai Y."/>
            <person name="Toyoda A."/>
            <person name="Suzuki Y."/>
            <person name="Arimoto A."/>
            <person name="Ishii H."/>
            <person name="Satoh N."/>
            <person name="Nishiyama T."/>
            <person name="Hasebe M."/>
            <person name="Maruyama T."/>
            <person name="Minagawa J."/>
            <person name="Obokata J."/>
            <person name="Shigenobu S."/>
        </authorList>
    </citation>
    <scope>NUCLEOTIDE SEQUENCE [LARGE SCALE GENOMIC DNA]</scope>
</reference>
<dbReference type="AlphaFoldDB" id="A0AAV3Y8X1"/>
<dbReference type="PANTHER" id="PTHR34737">
    <property type="entry name" value="EF-HAND DOMAIN-CONTAINING PROTEIN"/>
    <property type="match status" value="1"/>
</dbReference>
<keyword evidence="1" id="KW-1133">Transmembrane helix</keyword>
<dbReference type="InterPro" id="IPR057626">
    <property type="entry name" value="S-S_Temptin"/>
</dbReference>
<evidence type="ECO:0000313" key="4">
    <source>
        <dbReference type="Proteomes" id="UP000735302"/>
    </source>
</evidence>
<dbReference type="Proteomes" id="UP000735302">
    <property type="component" value="Unassembled WGS sequence"/>
</dbReference>
<sequence length="189" mass="20740">MGYKDRKTCPEEPATRLCIITGFQKAEITEAVTLLSPTQTMPAIFITVLFLLSVNSPSVVFALLAHQGLAYQTFQNQIPNGNNVPHPCLANYMWPGVGHENRLGGGVRNPFGQDFARMGYRWSSQLCQADSDGDGRTNGDELGDPNCVWTVGQIPARVSDITHPVIVIIFFNITWFGFCIENPHLGSGV</sequence>
<feature type="domain" description="Temptin Cys/Cys disulfide" evidence="2">
    <location>
        <begin position="70"/>
        <end position="165"/>
    </location>
</feature>
<organism evidence="3 4">
    <name type="scientific">Plakobranchus ocellatus</name>
    <dbReference type="NCBI Taxonomy" id="259542"/>
    <lineage>
        <taxon>Eukaryota</taxon>
        <taxon>Metazoa</taxon>
        <taxon>Spiralia</taxon>
        <taxon>Lophotrochozoa</taxon>
        <taxon>Mollusca</taxon>
        <taxon>Gastropoda</taxon>
        <taxon>Heterobranchia</taxon>
        <taxon>Euthyneura</taxon>
        <taxon>Panpulmonata</taxon>
        <taxon>Sacoglossa</taxon>
        <taxon>Placobranchoidea</taxon>
        <taxon>Plakobranchidae</taxon>
        <taxon>Plakobranchus</taxon>
    </lineage>
</organism>
<evidence type="ECO:0000259" key="2">
    <source>
        <dbReference type="Pfam" id="PF24784"/>
    </source>
</evidence>
<feature type="transmembrane region" description="Helical" evidence="1">
    <location>
        <begin position="43"/>
        <end position="65"/>
    </location>
</feature>